<proteinExistence type="inferred from homology"/>
<dbReference type="Gene3D" id="3.30.565.10">
    <property type="entry name" value="Histidine kinase-like ATPase, C-terminal domain"/>
    <property type="match status" value="1"/>
</dbReference>
<organism evidence="6 7">
    <name type="scientific">Thermosynechococcus sichuanensis E542</name>
    <dbReference type="NCBI Taxonomy" id="2016101"/>
    <lineage>
        <taxon>Bacteria</taxon>
        <taxon>Bacillati</taxon>
        <taxon>Cyanobacteriota</taxon>
        <taxon>Cyanophyceae</taxon>
        <taxon>Acaryochloridales</taxon>
        <taxon>Thermosynechococcaceae</taxon>
        <taxon>Thermosynechococcus</taxon>
        <taxon>Thermosynechococcus sichuanensis</taxon>
    </lineage>
</organism>
<keyword evidence="6" id="KW-0540">Nuclease</keyword>
<dbReference type="InterPro" id="IPR002099">
    <property type="entry name" value="MutL/Mlh/PMS"/>
</dbReference>
<dbReference type="InterPro" id="IPR042120">
    <property type="entry name" value="MutL_C_dimsub"/>
</dbReference>
<dbReference type="SUPFAM" id="SSF54211">
    <property type="entry name" value="Ribosomal protein S5 domain 2-like"/>
    <property type="match status" value="1"/>
</dbReference>
<keyword evidence="6" id="KW-0255">Endonuclease</keyword>
<evidence type="ECO:0000256" key="2">
    <source>
        <dbReference type="ARBA" id="ARBA00022763"/>
    </source>
</evidence>
<gene>
    <name evidence="6" type="primary">mutL</name>
    <name evidence="6" type="ORF">D3A95_09210</name>
</gene>
<dbReference type="RefSeq" id="WP_181496919.1">
    <property type="nucleotide sequence ID" value="NZ_CP032152.1"/>
</dbReference>
<dbReference type="InterPro" id="IPR038973">
    <property type="entry name" value="MutL/Mlh/Pms-like"/>
</dbReference>
<dbReference type="InterPro" id="IPR036890">
    <property type="entry name" value="HATPase_C_sf"/>
</dbReference>
<evidence type="ECO:0000313" key="6">
    <source>
        <dbReference type="EMBL" id="AXY68207.1"/>
    </source>
</evidence>
<dbReference type="InterPro" id="IPR014790">
    <property type="entry name" value="MutL_C"/>
</dbReference>
<evidence type="ECO:0000313" key="7">
    <source>
        <dbReference type="Proteomes" id="UP000261812"/>
    </source>
</evidence>
<dbReference type="Proteomes" id="UP000261812">
    <property type="component" value="Chromosome"/>
</dbReference>
<dbReference type="EMBL" id="CP032152">
    <property type="protein sequence ID" value="AXY68207.1"/>
    <property type="molecule type" value="Genomic_DNA"/>
</dbReference>
<reference evidence="7" key="1">
    <citation type="submission" date="2018-09" db="EMBL/GenBank/DDBJ databases">
        <title>Complete genome sequence of thermophilic cyanobacteria strain Thermosynechococcus elongatus PKUAC-SCTE542.</title>
        <authorList>
            <person name="Liang Y."/>
            <person name="Tang J."/>
            <person name="Daroch M."/>
        </authorList>
    </citation>
    <scope>NUCLEOTIDE SEQUENCE [LARGE SCALE GENOMIC DNA]</scope>
    <source>
        <strain evidence="7">E542</strain>
    </source>
</reference>
<sequence>MSDGLTVVPLPLQMQRAIAAAETLDSLATVVQELVENALDAGASRIHLQWYPSAWHLEVTDNGEGIRWADLTQVALPYTSSKLPASGELADITTLGFRGQALHSLAQMAQLTICSRHREADTGWRVSYDVHGQAQSQRPQGMAVGTRVIAEQIFRDWPQRQQGANPKQVQRRLQEIALCFPQVAWHLLKDGKQWCHWPAVDSLGDRLLQLIPQLHPQDLRQVSDAQIELVLALPDRHHRPRPDWLGVAVNGRWVQLHSDPSWQQVILEAFGRGLPRQRFPLCIAHLHLPPAAIDWSAEPQKRTIYLREPEQWQALLVERIGQLLACPATPLSYASSYQVLKAAEPPSRYRTLSSPNPTPPSLPTLKVVGQLHNTYIVVEHSEGIWLIEQHIAHERVLYEQIEADWQAVELEQPVLVESLTEAQVQRFQDWGLAIAPFGVQLWAVRRVPALLRDRSDVVAALIELSQVADLTAAKVAVACRSAIRNGTPLTLPDMQTLVDQWYRCRQPHTCPHGRPICLQLQESSLARFFRRHWVLGKSHGI</sequence>
<accession>A0A3B7MC59</accession>
<dbReference type="GO" id="GO:0004519">
    <property type="term" value="F:endonuclease activity"/>
    <property type="evidence" value="ECO:0007669"/>
    <property type="project" value="UniProtKB-KW"/>
</dbReference>
<dbReference type="InterPro" id="IPR013507">
    <property type="entry name" value="DNA_mismatch_S5_2-like"/>
</dbReference>
<dbReference type="InterPro" id="IPR020568">
    <property type="entry name" value="Ribosomal_Su5_D2-typ_SF"/>
</dbReference>
<dbReference type="SUPFAM" id="SSF55874">
    <property type="entry name" value="ATPase domain of HSP90 chaperone/DNA topoisomerase II/histidine kinase"/>
    <property type="match status" value="1"/>
</dbReference>
<dbReference type="Gene3D" id="3.30.1540.20">
    <property type="entry name" value="MutL, C-terminal domain, dimerisation subdomain"/>
    <property type="match status" value="1"/>
</dbReference>
<keyword evidence="6" id="KW-0378">Hydrolase</keyword>
<dbReference type="GO" id="GO:0032300">
    <property type="term" value="C:mismatch repair complex"/>
    <property type="evidence" value="ECO:0007669"/>
    <property type="project" value="InterPro"/>
</dbReference>
<dbReference type="GO" id="GO:0030983">
    <property type="term" value="F:mismatched DNA binding"/>
    <property type="evidence" value="ECO:0007669"/>
    <property type="project" value="InterPro"/>
</dbReference>
<comment type="similarity">
    <text evidence="1">Belongs to the DNA mismatch repair MutL/HexB family.</text>
</comment>
<feature type="domain" description="DNA mismatch repair protein S5" evidence="5">
    <location>
        <begin position="207"/>
        <end position="325"/>
    </location>
</feature>
<dbReference type="CDD" id="cd00782">
    <property type="entry name" value="MutL_Trans"/>
    <property type="match status" value="1"/>
</dbReference>
<dbReference type="GO" id="GO:0006298">
    <property type="term" value="P:mismatch repair"/>
    <property type="evidence" value="ECO:0007669"/>
    <property type="project" value="InterPro"/>
</dbReference>
<name>A0A3B7MC59_9CYAN</name>
<dbReference type="PANTHER" id="PTHR10073:SF12">
    <property type="entry name" value="DNA MISMATCH REPAIR PROTEIN MLH1"/>
    <property type="match status" value="1"/>
</dbReference>
<dbReference type="GO" id="GO:0140664">
    <property type="term" value="F:ATP-dependent DNA damage sensor activity"/>
    <property type="evidence" value="ECO:0007669"/>
    <property type="project" value="InterPro"/>
</dbReference>
<dbReference type="Gene3D" id="3.30.1370.100">
    <property type="entry name" value="MutL, C-terminal domain, regulatory subdomain"/>
    <property type="match status" value="1"/>
</dbReference>
<dbReference type="AlphaFoldDB" id="A0A3B7MC59"/>
<dbReference type="NCBIfam" id="NF000951">
    <property type="entry name" value="PRK00095.2-1"/>
    <property type="match status" value="1"/>
</dbReference>
<dbReference type="PANTHER" id="PTHR10073">
    <property type="entry name" value="DNA MISMATCH REPAIR PROTEIN MLH, PMS, MUTL"/>
    <property type="match status" value="1"/>
</dbReference>
<dbReference type="Gene3D" id="3.30.230.10">
    <property type="match status" value="1"/>
</dbReference>
<dbReference type="GO" id="GO:0016887">
    <property type="term" value="F:ATP hydrolysis activity"/>
    <property type="evidence" value="ECO:0007669"/>
    <property type="project" value="InterPro"/>
</dbReference>
<feature type="domain" description="MutL C-terminal dimerisation" evidence="4">
    <location>
        <begin position="367"/>
        <end position="489"/>
    </location>
</feature>
<dbReference type="Pfam" id="PF08676">
    <property type="entry name" value="MutL_C"/>
    <property type="match status" value="1"/>
</dbReference>
<evidence type="ECO:0000259" key="4">
    <source>
        <dbReference type="SMART" id="SM00853"/>
    </source>
</evidence>
<keyword evidence="7" id="KW-1185">Reference proteome</keyword>
<dbReference type="Pfam" id="PF01119">
    <property type="entry name" value="DNA_mis_repair"/>
    <property type="match status" value="1"/>
</dbReference>
<dbReference type="SMART" id="SM01340">
    <property type="entry name" value="DNA_mis_repair"/>
    <property type="match status" value="1"/>
</dbReference>
<evidence type="ECO:0000259" key="5">
    <source>
        <dbReference type="SMART" id="SM01340"/>
    </source>
</evidence>
<dbReference type="SMART" id="SM00853">
    <property type="entry name" value="MutL_C"/>
    <property type="match status" value="1"/>
</dbReference>
<dbReference type="NCBIfam" id="TIGR00585">
    <property type="entry name" value="mutl"/>
    <property type="match status" value="1"/>
</dbReference>
<dbReference type="InterPro" id="IPR042121">
    <property type="entry name" value="MutL_C_regsub"/>
</dbReference>
<keyword evidence="3" id="KW-0234">DNA repair</keyword>
<dbReference type="Pfam" id="PF13589">
    <property type="entry name" value="HATPase_c_3"/>
    <property type="match status" value="1"/>
</dbReference>
<dbReference type="SUPFAM" id="SSF118116">
    <property type="entry name" value="DNA mismatch repair protein MutL"/>
    <property type="match status" value="1"/>
</dbReference>
<evidence type="ECO:0000256" key="1">
    <source>
        <dbReference type="ARBA" id="ARBA00006082"/>
    </source>
</evidence>
<dbReference type="InterPro" id="IPR014721">
    <property type="entry name" value="Ribsml_uS5_D2-typ_fold_subgr"/>
</dbReference>
<dbReference type="GO" id="GO:0005524">
    <property type="term" value="F:ATP binding"/>
    <property type="evidence" value="ECO:0007669"/>
    <property type="project" value="InterPro"/>
</dbReference>
<dbReference type="InterPro" id="IPR037198">
    <property type="entry name" value="MutL_C_sf"/>
</dbReference>
<dbReference type="KEGG" id="tsq:D3A95_09210"/>
<evidence type="ECO:0000256" key="3">
    <source>
        <dbReference type="ARBA" id="ARBA00023204"/>
    </source>
</evidence>
<keyword evidence="2" id="KW-0227">DNA damage</keyword>
<protein>
    <submittedName>
        <fullName evidence="6">DNA mismatch repair endonuclease MutL</fullName>
    </submittedName>
</protein>